<keyword evidence="2 4" id="KW-0472">Membrane</keyword>
<accession>A0ABX7GT80</accession>
<evidence type="ECO:0000256" key="5">
    <source>
        <dbReference type="SAM" id="SignalP"/>
    </source>
</evidence>
<proteinExistence type="inferred from homology"/>
<organism evidence="8 9">
    <name type="scientific">Dyella caseinilytica</name>
    <dbReference type="NCBI Taxonomy" id="1849581"/>
    <lineage>
        <taxon>Bacteria</taxon>
        <taxon>Pseudomonadati</taxon>
        <taxon>Pseudomonadota</taxon>
        <taxon>Gammaproteobacteria</taxon>
        <taxon>Lysobacterales</taxon>
        <taxon>Rhodanobacteraceae</taxon>
        <taxon>Dyella</taxon>
    </lineage>
</organism>
<dbReference type="InterPro" id="IPR037066">
    <property type="entry name" value="Plug_dom_sf"/>
</dbReference>
<dbReference type="InterPro" id="IPR012910">
    <property type="entry name" value="Plug_dom"/>
</dbReference>
<dbReference type="Pfam" id="PF07715">
    <property type="entry name" value="Plug"/>
    <property type="match status" value="1"/>
</dbReference>
<dbReference type="InterPro" id="IPR000531">
    <property type="entry name" value="Beta-barrel_TonB"/>
</dbReference>
<evidence type="ECO:0000259" key="7">
    <source>
        <dbReference type="Pfam" id="PF07715"/>
    </source>
</evidence>
<protein>
    <submittedName>
        <fullName evidence="8">TonB-dependent receptor</fullName>
    </submittedName>
</protein>
<dbReference type="Proteomes" id="UP000663181">
    <property type="component" value="Chromosome"/>
</dbReference>
<dbReference type="Gene3D" id="2.170.130.10">
    <property type="entry name" value="TonB-dependent receptor, plug domain"/>
    <property type="match status" value="1"/>
</dbReference>
<dbReference type="InterPro" id="IPR013784">
    <property type="entry name" value="Carb-bd-like_fold"/>
</dbReference>
<reference evidence="8 9" key="1">
    <citation type="submission" date="2020-10" db="EMBL/GenBank/DDBJ databases">
        <title>Phylogeny of dyella-like bacteria.</title>
        <authorList>
            <person name="Fu J."/>
        </authorList>
    </citation>
    <scope>NUCLEOTIDE SEQUENCE [LARGE SCALE GENOMIC DNA]</scope>
    <source>
        <strain evidence="8 9">DHOB09</strain>
    </source>
</reference>
<evidence type="ECO:0000259" key="6">
    <source>
        <dbReference type="Pfam" id="PF00593"/>
    </source>
</evidence>
<dbReference type="SUPFAM" id="SSF49452">
    <property type="entry name" value="Starch-binding domain-like"/>
    <property type="match status" value="1"/>
</dbReference>
<dbReference type="SUPFAM" id="SSF56935">
    <property type="entry name" value="Porins"/>
    <property type="match status" value="1"/>
</dbReference>
<keyword evidence="3" id="KW-0998">Cell outer membrane</keyword>
<evidence type="ECO:0000313" key="9">
    <source>
        <dbReference type="Proteomes" id="UP000663181"/>
    </source>
</evidence>
<dbReference type="InterPro" id="IPR010104">
    <property type="entry name" value="TonB_rcpt_bac"/>
</dbReference>
<dbReference type="RefSeq" id="WP_188795752.1">
    <property type="nucleotide sequence ID" value="NZ_BMIZ01000001.1"/>
</dbReference>
<dbReference type="Gene3D" id="2.60.40.1120">
    <property type="entry name" value="Carboxypeptidase-like, regulatory domain"/>
    <property type="match status" value="1"/>
</dbReference>
<evidence type="ECO:0000313" key="8">
    <source>
        <dbReference type="EMBL" id="QRN53647.1"/>
    </source>
</evidence>
<dbReference type="Gene3D" id="2.40.170.20">
    <property type="entry name" value="TonB-dependent receptor, beta-barrel domain"/>
    <property type="match status" value="1"/>
</dbReference>
<feature type="signal peptide" evidence="5">
    <location>
        <begin position="1"/>
        <end position="24"/>
    </location>
</feature>
<keyword evidence="5" id="KW-0732">Signal</keyword>
<feature type="domain" description="TonB-dependent receptor plug" evidence="7">
    <location>
        <begin position="132"/>
        <end position="240"/>
    </location>
</feature>
<evidence type="ECO:0000256" key="2">
    <source>
        <dbReference type="ARBA" id="ARBA00023136"/>
    </source>
</evidence>
<dbReference type="EMBL" id="CP064030">
    <property type="protein sequence ID" value="QRN53647.1"/>
    <property type="molecule type" value="Genomic_DNA"/>
</dbReference>
<evidence type="ECO:0000256" key="1">
    <source>
        <dbReference type="ARBA" id="ARBA00004442"/>
    </source>
</evidence>
<keyword evidence="9" id="KW-1185">Reference proteome</keyword>
<evidence type="ECO:0000256" key="3">
    <source>
        <dbReference type="ARBA" id="ARBA00023237"/>
    </source>
</evidence>
<dbReference type="Pfam" id="PF00593">
    <property type="entry name" value="TonB_dep_Rec_b-barrel"/>
    <property type="match status" value="1"/>
</dbReference>
<dbReference type="InterPro" id="IPR036942">
    <property type="entry name" value="Beta-barrel_TonB_sf"/>
</dbReference>
<gene>
    <name evidence="8" type="ORF">ISN74_19970</name>
</gene>
<dbReference type="PANTHER" id="PTHR40980:SF4">
    <property type="entry name" value="TONB-DEPENDENT RECEPTOR-LIKE BETA-BARREL DOMAIN-CONTAINING PROTEIN"/>
    <property type="match status" value="1"/>
</dbReference>
<feature type="chain" id="PRO_5045698197" evidence="5">
    <location>
        <begin position="25"/>
        <end position="964"/>
    </location>
</feature>
<dbReference type="PANTHER" id="PTHR40980">
    <property type="entry name" value="PLUG DOMAIN-CONTAINING PROTEIN"/>
    <property type="match status" value="1"/>
</dbReference>
<evidence type="ECO:0000256" key="4">
    <source>
        <dbReference type="RuleBase" id="RU003357"/>
    </source>
</evidence>
<dbReference type="Pfam" id="PF13620">
    <property type="entry name" value="CarboxypepD_reg"/>
    <property type="match status" value="1"/>
</dbReference>
<dbReference type="NCBIfam" id="TIGR01782">
    <property type="entry name" value="TonB-Xanth-Caul"/>
    <property type="match status" value="1"/>
</dbReference>
<feature type="domain" description="TonB-dependent receptor-like beta-barrel" evidence="6">
    <location>
        <begin position="454"/>
        <end position="930"/>
    </location>
</feature>
<comment type="subcellular location">
    <subcellularLocation>
        <location evidence="1 4">Cell outer membrane</location>
    </subcellularLocation>
</comment>
<keyword evidence="4" id="KW-0798">TonB box</keyword>
<name>A0ABX7GT80_9GAMM</name>
<keyword evidence="8" id="KW-0675">Receptor</keyword>
<comment type="similarity">
    <text evidence="4">Belongs to the TonB-dependent receptor family.</text>
</comment>
<sequence length="964" mass="105706">MSLAQACRLGLGLMVLALPLMASAADTVALSGHVEMAADHKPVAGVRIEVRGTRAATTTDAHGNYVLPNLAPGVYTLIVNIKGQRPLLRKITIEGNNPAVEDFALGAAVKSLDQINVTAPTTADAQARALQQQAPNMIFVQPAAAIERLPDVNAGEAVRRLPGISLETDTGEGRFVNIRGLDADLNSTTFDGVRLMPSNVSTPTGGGRAVAFDSIPSGLVGAITVTNTNLPEQDAEALGGTIEITSKSIPKDRDQFLDLQLGTGLENLRDTPVKDYEMTGGLRFGPSANYKPFSFIYTMNYYQDRRGIDDLEESYVDQQGAGVPDKAFADLNQRYYNYQRTRHGYGFEFDYQPDDDNKWYARYFDAGYTESKNVQKLYLEFAGAPVVNPNNPNGLIDDATYEKASTLEKEMIDSRVAMIGGKNNFGSWRTDYNFALSIGSYNKPFDYGSTFTNSSPNPANPDGSGQSIVAYDNISNPNYPTYSVVQGQNPASPQGYALTDFSNGTEHDHDMEYSAADNVTIPTSLFTQNDDEYVKFGVSARLRNRNNSQTNFDYVPPADALSAYTTGQPVTYYDGSYNNGYNINTQSIVNQFNTNPALFTENTASDVLANLQAYGHDSENIYAGYFEYEFQPFDKLSLLGGARYEQTDAQYEGLNIITSNGNLVSASPNIITRDYGNLFPSLQARYAFDADLIMRAVYSKTVARPGFQQITPSTQIDDVNDTVTEGNPTLKPTYSDNFDLSLEYYLPEGGLAYAGLFDKQLTNYIVQTGNIETLTNPVGALDVFSPGTQVTFSSFENISSAFARGAQLVYVDRFRWLPGALSGLGVNANYTYVDSRIEIHPGVYSLLPSTSRDTANLTLTYDYMGLRIDLGAYYESKNLFTVGSPLYTNANGTPSSIYADQYSSARTSLDFGASYALNETISFYFGAKNLTNTKLRFTETAANDRPVQREFYDQTFTAGIRLHF</sequence>